<evidence type="ECO:0000313" key="2">
    <source>
        <dbReference type="Proteomes" id="UP001269081"/>
    </source>
</evidence>
<protein>
    <recommendedName>
        <fullName evidence="3">Tetratricopeptide repeat-containing protein</fullName>
    </recommendedName>
</protein>
<dbReference type="SUPFAM" id="SSF48452">
    <property type="entry name" value="TPR-like"/>
    <property type="match status" value="1"/>
</dbReference>
<proteinExistence type="predicted"/>
<sequence length="743" mass="85724">MLHFKSSFVLFICIIFTAFSQTKTIEKGSYLSKNKGQKIKLNLLDNENYELVFYYGKYEIKGDSLLFEKKTKSEVPFDLKYGFDKNSKSKKVKIKFLEAFYYSFYIGTQNENETVQYQRISDIEKKMNSEVEEINLDFEINKSEYLYLVYEDYDGKSTISKYRIPNNVSEITIKYQPDIIGDLNINGFIDNKTNELILADKWGKNLLVFYNQKSAPVDEKATILPLENKELLNWTYPGKEPLISEDFGTEIVVDSTATIVQGYPVPDYSFKFKIEDNLKSAISLTKSKFLVVYTDSKNNAAKAQFDTFIKDQETDVSYSMYESYKPEYDLFNYYLASEEDKKWLKINKINEEPSIVVLNGNGEILATAKSTLWDKKSKLNHYDDFNKSLKRLDALQRFNGVVKNKKASDSDLIMAFNIAATVNLPYDYDSNNDESNPADFKLKKVNLNKKEVAESWNKLITGHQKDTKPNMYLVEAILKEITNRGFSKLFFNEEKVLNSTDFLSIDYLIKHYDAIDQARLEFNNKEAETHAIGDLSAEIAIALEQYSSNLQNDISSGKLSQDRINSVYKKLIGEGKGGFDIYKNYLAFLNSEAEAKGTDSEYIKEFDVYFDKYLVAEKGNPIQRLDEIYATLDPGSDYAYNGWNSFKLYHSDLSNNVAWLVVLKPQNSLFLKKAIIWSEYSLTVSKNNPYYLDTLAQLYYKDGQKEKAIATQEKALQFSSTVFEQETLNDMKEVLAKMQNGTY</sequence>
<comment type="caution">
    <text evidence="1">The sequence shown here is derived from an EMBL/GenBank/DDBJ whole genome shotgun (WGS) entry which is preliminary data.</text>
</comment>
<keyword evidence="2" id="KW-1185">Reference proteome</keyword>
<evidence type="ECO:0000313" key="1">
    <source>
        <dbReference type="EMBL" id="MDR7208222.1"/>
    </source>
</evidence>
<evidence type="ECO:0008006" key="3">
    <source>
        <dbReference type="Google" id="ProtNLM"/>
    </source>
</evidence>
<accession>A0ABU1Y1W8</accession>
<dbReference type="Proteomes" id="UP001269081">
    <property type="component" value="Unassembled WGS sequence"/>
</dbReference>
<name>A0ABU1Y1W8_9FLAO</name>
<dbReference type="InterPro" id="IPR011990">
    <property type="entry name" value="TPR-like_helical_dom_sf"/>
</dbReference>
<organism evidence="1 2">
    <name type="scientific">Flavobacterium piscis</name>
    <dbReference type="NCBI Taxonomy" id="1114874"/>
    <lineage>
        <taxon>Bacteria</taxon>
        <taxon>Pseudomonadati</taxon>
        <taxon>Bacteroidota</taxon>
        <taxon>Flavobacteriia</taxon>
        <taxon>Flavobacteriales</taxon>
        <taxon>Flavobacteriaceae</taxon>
        <taxon>Flavobacterium</taxon>
    </lineage>
</organism>
<dbReference type="Gene3D" id="1.25.40.10">
    <property type="entry name" value="Tetratricopeptide repeat domain"/>
    <property type="match status" value="1"/>
</dbReference>
<reference evidence="1 2" key="1">
    <citation type="submission" date="2023-07" db="EMBL/GenBank/DDBJ databases">
        <title>Sorghum-associated microbial communities from plants grown in Nebraska, USA.</title>
        <authorList>
            <person name="Schachtman D."/>
        </authorList>
    </citation>
    <scope>NUCLEOTIDE SEQUENCE [LARGE SCALE GENOMIC DNA]</scope>
    <source>
        <strain evidence="1 2">4129</strain>
    </source>
</reference>
<dbReference type="EMBL" id="JAVDWQ010000001">
    <property type="protein sequence ID" value="MDR7208222.1"/>
    <property type="molecule type" value="Genomic_DNA"/>
</dbReference>
<gene>
    <name evidence="1" type="ORF">J2W48_000143</name>
</gene>